<name>A0A2R8BCG9_9RHOB</name>
<keyword evidence="3" id="KW-1185">Reference proteome</keyword>
<accession>A0A2R8BCG9</accession>
<keyword evidence="1" id="KW-1133">Transmembrane helix</keyword>
<keyword evidence="1" id="KW-0812">Transmembrane</keyword>
<dbReference type="EMBL" id="OMOR01000001">
    <property type="protein sequence ID" value="SPH20627.1"/>
    <property type="molecule type" value="Genomic_DNA"/>
</dbReference>
<evidence type="ECO:0000256" key="1">
    <source>
        <dbReference type="SAM" id="Phobius"/>
    </source>
</evidence>
<evidence type="ECO:0000313" key="3">
    <source>
        <dbReference type="Proteomes" id="UP000244880"/>
    </source>
</evidence>
<evidence type="ECO:0000313" key="2">
    <source>
        <dbReference type="EMBL" id="SPH20627.1"/>
    </source>
</evidence>
<keyword evidence="1" id="KW-0472">Membrane</keyword>
<protein>
    <submittedName>
        <fullName evidence="2">Uncharacterized protein</fullName>
    </submittedName>
</protein>
<reference evidence="2 3" key="1">
    <citation type="submission" date="2018-03" db="EMBL/GenBank/DDBJ databases">
        <authorList>
            <person name="Keele B.F."/>
        </authorList>
    </citation>
    <scope>NUCLEOTIDE SEQUENCE [LARGE SCALE GENOMIC DNA]</scope>
    <source>
        <strain evidence="2 3">CECT 8599</strain>
    </source>
</reference>
<sequence>MTQTDDCGFGTQIRKFLYFDATVRWGAKGFSVISICISPVTLAIRSRTSGPS</sequence>
<feature type="transmembrane region" description="Helical" evidence="1">
    <location>
        <begin position="25"/>
        <end position="44"/>
    </location>
</feature>
<organism evidence="2 3">
    <name type="scientific">Ascidiaceihabitans donghaensis</name>
    <dbReference type="NCBI Taxonomy" id="1510460"/>
    <lineage>
        <taxon>Bacteria</taxon>
        <taxon>Pseudomonadati</taxon>
        <taxon>Pseudomonadota</taxon>
        <taxon>Alphaproteobacteria</taxon>
        <taxon>Rhodobacterales</taxon>
        <taxon>Paracoccaceae</taxon>
        <taxon>Ascidiaceihabitans</taxon>
    </lineage>
</organism>
<gene>
    <name evidence="2" type="ORF">ASD8599_01366</name>
</gene>
<dbReference type="Proteomes" id="UP000244880">
    <property type="component" value="Unassembled WGS sequence"/>
</dbReference>
<proteinExistence type="predicted"/>
<dbReference type="AlphaFoldDB" id="A0A2R8BCG9"/>